<dbReference type="OrthoDB" id="1779246at2"/>
<dbReference type="Proteomes" id="UP000287601">
    <property type="component" value="Chromosome"/>
</dbReference>
<name>A0A410PVG9_9FIRM</name>
<dbReference type="RefSeq" id="WP_128745590.1">
    <property type="nucleotide sequence ID" value="NZ_CP035281.1"/>
</dbReference>
<keyword evidence="2" id="KW-1185">Reference proteome</keyword>
<dbReference type="EMBL" id="CP035281">
    <property type="protein sequence ID" value="QAT42941.1"/>
    <property type="molecule type" value="Genomic_DNA"/>
</dbReference>
<protein>
    <submittedName>
        <fullName evidence="1">Uncharacterized protein</fullName>
    </submittedName>
</protein>
<organism evidence="1 2">
    <name type="scientific">Aminipila luticellarii</name>
    <dbReference type="NCBI Taxonomy" id="2507160"/>
    <lineage>
        <taxon>Bacteria</taxon>
        <taxon>Bacillati</taxon>
        <taxon>Bacillota</taxon>
        <taxon>Clostridia</taxon>
        <taxon>Peptostreptococcales</taxon>
        <taxon>Anaerovoracaceae</taxon>
        <taxon>Aminipila</taxon>
    </lineage>
</organism>
<accession>A0A410PVG9</accession>
<sequence>MNTFKIEFFRLYDRKIASGELKFSDLGISKEEFTRLCTEQQFLFTEEKVMDLCKKMNLTKEETKKLTEACKK</sequence>
<gene>
    <name evidence="1" type="ORF">EQM06_06660</name>
</gene>
<proteinExistence type="predicted"/>
<dbReference type="KEGG" id="amij:EQM06_06660"/>
<dbReference type="AlphaFoldDB" id="A0A410PVG9"/>
<evidence type="ECO:0000313" key="2">
    <source>
        <dbReference type="Proteomes" id="UP000287601"/>
    </source>
</evidence>
<reference evidence="1 2" key="1">
    <citation type="submission" date="2019-01" db="EMBL/GenBank/DDBJ databases">
        <title>Draft genomes of a novel of Aminipila strains.</title>
        <authorList>
            <person name="Ma S."/>
        </authorList>
    </citation>
    <scope>NUCLEOTIDE SEQUENCE [LARGE SCALE GENOMIC DNA]</scope>
    <source>
        <strain evidence="2">JN-39</strain>
    </source>
</reference>
<evidence type="ECO:0000313" key="1">
    <source>
        <dbReference type="EMBL" id="QAT42941.1"/>
    </source>
</evidence>